<keyword evidence="5" id="KW-1133">Transmembrane helix</keyword>
<evidence type="ECO:0000256" key="5">
    <source>
        <dbReference type="ARBA" id="ARBA00022989"/>
    </source>
</evidence>
<dbReference type="SUPFAM" id="SSF49899">
    <property type="entry name" value="Concanavalin A-like lectins/glucanases"/>
    <property type="match status" value="1"/>
</dbReference>
<feature type="domain" description="GH16" evidence="9">
    <location>
        <begin position="36"/>
        <end position="393"/>
    </location>
</feature>
<proteinExistence type="inferred from homology"/>
<keyword evidence="4" id="KW-0735">Signal-anchor</keyword>
<dbReference type="FunCoup" id="A0A1Y2G113">
    <property type="interactions" value="81"/>
</dbReference>
<evidence type="ECO:0000313" key="10">
    <source>
        <dbReference type="EMBL" id="ORY89409.1"/>
    </source>
</evidence>
<evidence type="ECO:0000256" key="2">
    <source>
        <dbReference type="ARBA" id="ARBA00010962"/>
    </source>
</evidence>
<dbReference type="Pfam" id="PF03935">
    <property type="entry name" value="SKN1_KRE6_Sbg1"/>
    <property type="match status" value="1"/>
</dbReference>
<protein>
    <submittedName>
        <fullName evidence="10">Family 16 glycoside hydrolase</fullName>
    </submittedName>
</protein>
<feature type="non-terminal residue" evidence="10">
    <location>
        <position position="1"/>
    </location>
</feature>
<sequence length="442" mass="48740">LGWNLGGINGSGQVPKIEGLPTLIDSDTPANARSRTGFDGETYNLVFSDEFNTDGRTFWHPFWEAVDLHYWGTKDLQWYDPDAITTKDGNLEITMTQEPIHNLNFRSGMLQSWNKFCFTGGYIEVSMSMPGTSKAMGFWPGAWTLGNLGRAGYGGTNHGVWPYTYGACDVGTLPNQTWPNGTSPAAAKSSGSEDYGGELSWLPGQRLSACTCEGEDHPGPNVRTGRGAPEIDINEMQVDYRGTGSTSQSIQFAPIDAGYNWLNETPQTTMYNEDITFQNIWHGSVNQESASVITLTDDTSYDGKGYTTFGFEYEKDKAITWAVNATPSWQLSAAAIGPNAEAQISQRLISEEPMSIILNLGISESFQPPEWGKIQFPGVLRFDYVRVYQKGTPQVTCDPASHPTADYINRHLDVYNNPNITIWDSSNNLTFPKNRLSATGCD</sequence>
<comment type="caution">
    <text evidence="10">The sequence shown here is derived from an EMBL/GenBank/DDBJ whole genome shotgun (WGS) entry which is preliminary data.</text>
</comment>
<accession>A0A1Y2G113</accession>
<dbReference type="STRING" id="106004.A0A1Y2G113"/>
<gene>
    <name evidence="10" type="ORF">BCR35DRAFT_262360</name>
</gene>
<dbReference type="EMBL" id="MCGR01000006">
    <property type="protein sequence ID" value="ORY89409.1"/>
    <property type="molecule type" value="Genomic_DNA"/>
</dbReference>
<evidence type="ECO:0000256" key="4">
    <source>
        <dbReference type="ARBA" id="ARBA00022968"/>
    </source>
</evidence>
<keyword evidence="11" id="KW-1185">Reference proteome</keyword>
<organism evidence="10 11">
    <name type="scientific">Leucosporidium creatinivorum</name>
    <dbReference type="NCBI Taxonomy" id="106004"/>
    <lineage>
        <taxon>Eukaryota</taxon>
        <taxon>Fungi</taxon>
        <taxon>Dikarya</taxon>
        <taxon>Basidiomycota</taxon>
        <taxon>Pucciniomycotina</taxon>
        <taxon>Microbotryomycetes</taxon>
        <taxon>Leucosporidiales</taxon>
        <taxon>Leucosporidium</taxon>
    </lineage>
</organism>
<dbReference type="GO" id="GO:0006078">
    <property type="term" value="P:(1-&gt;6)-beta-D-glucan biosynthetic process"/>
    <property type="evidence" value="ECO:0007669"/>
    <property type="project" value="TreeGrafter"/>
</dbReference>
<dbReference type="OrthoDB" id="412647at2759"/>
<keyword evidence="3" id="KW-0812">Transmembrane</keyword>
<comment type="subcellular location">
    <subcellularLocation>
        <location evidence="1">Membrane</location>
        <topology evidence="1">Single-pass type II membrane protein</topology>
    </subcellularLocation>
</comment>
<dbReference type="PANTHER" id="PTHR31361">
    <property type="entry name" value="BETA-GLUCAN SYNTHESIS-ASSOCIATED PROTEIN KRE6-RELATED"/>
    <property type="match status" value="1"/>
</dbReference>
<reference evidence="10 11" key="1">
    <citation type="submission" date="2016-07" db="EMBL/GenBank/DDBJ databases">
        <title>Pervasive Adenine N6-methylation of Active Genes in Fungi.</title>
        <authorList>
            <consortium name="DOE Joint Genome Institute"/>
            <person name="Mondo S.J."/>
            <person name="Dannebaum R.O."/>
            <person name="Kuo R.C."/>
            <person name="Labutti K."/>
            <person name="Haridas S."/>
            <person name="Kuo A."/>
            <person name="Salamov A."/>
            <person name="Ahrendt S.R."/>
            <person name="Lipzen A."/>
            <person name="Sullivan W."/>
            <person name="Andreopoulos W.B."/>
            <person name="Clum A."/>
            <person name="Lindquist E."/>
            <person name="Daum C."/>
            <person name="Ramamoorthy G.K."/>
            <person name="Gryganskyi A."/>
            <person name="Culley D."/>
            <person name="Magnuson J.K."/>
            <person name="James T.Y."/>
            <person name="O'Malley M.A."/>
            <person name="Stajich J.E."/>
            <person name="Spatafora J.W."/>
            <person name="Visel A."/>
            <person name="Grigoriev I.V."/>
        </authorList>
    </citation>
    <scope>NUCLEOTIDE SEQUENCE [LARGE SCALE GENOMIC DNA]</scope>
    <source>
        <strain evidence="10 11">62-1032</strain>
    </source>
</reference>
<dbReference type="InParanoid" id="A0A1Y2G113"/>
<dbReference type="InterPro" id="IPR005629">
    <property type="entry name" value="Skn1/Kre6/Sbg1"/>
</dbReference>
<dbReference type="Gene3D" id="2.60.120.200">
    <property type="match status" value="1"/>
</dbReference>
<dbReference type="Proteomes" id="UP000193467">
    <property type="component" value="Unassembled WGS sequence"/>
</dbReference>
<dbReference type="InterPro" id="IPR000757">
    <property type="entry name" value="Beta-glucanase-like"/>
</dbReference>
<evidence type="ECO:0000256" key="6">
    <source>
        <dbReference type="ARBA" id="ARBA00023136"/>
    </source>
</evidence>
<evidence type="ECO:0000256" key="7">
    <source>
        <dbReference type="ARBA" id="ARBA00023180"/>
    </source>
</evidence>
<keyword evidence="8" id="KW-0961">Cell wall biogenesis/degradation</keyword>
<dbReference type="GO" id="GO:0005789">
    <property type="term" value="C:endoplasmic reticulum membrane"/>
    <property type="evidence" value="ECO:0007669"/>
    <property type="project" value="TreeGrafter"/>
</dbReference>
<evidence type="ECO:0000259" key="9">
    <source>
        <dbReference type="PROSITE" id="PS51762"/>
    </source>
</evidence>
<dbReference type="FunFam" id="2.60.120.200:FF:000135">
    <property type="entry name" value="Related to KRE6-glucan synthase subunit"/>
    <property type="match status" value="1"/>
</dbReference>
<keyword evidence="6" id="KW-0472">Membrane</keyword>
<keyword evidence="10" id="KW-0378">Hydrolase</keyword>
<keyword evidence="7" id="KW-0325">Glycoprotein</keyword>
<dbReference type="GO" id="GO:0005886">
    <property type="term" value="C:plasma membrane"/>
    <property type="evidence" value="ECO:0007669"/>
    <property type="project" value="TreeGrafter"/>
</dbReference>
<evidence type="ECO:0000256" key="1">
    <source>
        <dbReference type="ARBA" id="ARBA00004606"/>
    </source>
</evidence>
<dbReference type="PANTHER" id="PTHR31361:SF15">
    <property type="entry name" value="GH16 DOMAIN-CONTAINING PROTEIN"/>
    <property type="match status" value="1"/>
</dbReference>
<dbReference type="GO" id="GO:0031505">
    <property type="term" value="P:fungal-type cell wall organization"/>
    <property type="evidence" value="ECO:0007669"/>
    <property type="project" value="TreeGrafter"/>
</dbReference>
<dbReference type="PROSITE" id="PS51762">
    <property type="entry name" value="GH16_2"/>
    <property type="match status" value="1"/>
</dbReference>
<evidence type="ECO:0000256" key="8">
    <source>
        <dbReference type="ARBA" id="ARBA00023316"/>
    </source>
</evidence>
<evidence type="ECO:0000256" key="3">
    <source>
        <dbReference type="ARBA" id="ARBA00022692"/>
    </source>
</evidence>
<dbReference type="AlphaFoldDB" id="A0A1Y2G113"/>
<comment type="similarity">
    <text evidence="2">Belongs to the SKN1/KRE6 family.</text>
</comment>
<dbReference type="GO" id="GO:0015926">
    <property type="term" value="F:glucosidase activity"/>
    <property type="evidence" value="ECO:0007669"/>
    <property type="project" value="TreeGrafter"/>
</dbReference>
<evidence type="ECO:0000313" key="11">
    <source>
        <dbReference type="Proteomes" id="UP000193467"/>
    </source>
</evidence>
<name>A0A1Y2G113_9BASI</name>
<dbReference type="InterPro" id="IPR013320">
    <property type="entry name" value="ConA-like_dom_sf"/>
</dbReference>